<proteinExistence type="inferred from homology"/>
<dbReference type="EMBL" id="GIBP01006799">
    <property type="protein sequence ID" value="NDV35768.1"/>
    <property type="molecule type" value="Transcribed_RNA"/>
</dbReference>
<dbReference type="GO" id="GO:0005507">
    <property type="term" value="F:copper ion binding"/>
    <property type="evidence" value="ECO:0007669"/>
    <property type="project" value="TreeGrafter"/>
</dbReference>
<accession>A0A6B2LGA7</accession>
<dbReference type="HAMAP" id="MF_00795">
    <property type="entry name" value="CutC"/>
    <property type="match status" value="1"/>
</dbReference>
<dbReference type="Gene3D" id="3.20.20.380">
    <property type="entry name" value="Copper homeostasis (CutC) domain"/>
    <property type="match status" value="1"/>
</dbReference>
<evidence type="ECO:0000256" key="2">
    <source>
        <dbReference type="ARBA" id="ARBA00019014"/>
    </source>
</evidence>
<dbReference type="InterPro" id="IPR005627">
    <property type="entry name" value="CutC-like"/>
</dbReference>
<evidence type="ECO:0000256" key="1">
    <source>
        <dbReference type="ARBA" id="ARBA00007768"/>
    </source>
</evidence>
<dbReference type="SUPFAM" id="SSF110395">
    <property type="entry name" value="CutC-like"/>
    <property type="match status" value="1"/>
</dbReference>
<dbReference type="AlphaFoldDB" id="A0A6B2LGA7"/>
<comment type="similarity">
    <text evidence="1">Belongs to the CutC family.</text>
</comment>
<evidence type="ECO:0000313" key="3">
    <source>
        <dbReference type="EMBL" id="NDV35768.1"/>
    </source>
</evidence>
<organism evidence="3">
    <name type="scientific">Arcella intermedia</name>
    <dbReference type="NCBI Taxonomy" id="1963864"/>
    <lineage>
        <taxon>Eukaryota</taxon>
        <taxon>Amoebozoa</taxon>
        <taxon>Tubulinea</taxon>
        <taxon>Elardia</taxon>
        <taxon>Arcellinida</taxon>
        <taxon>Sphaerothecina</taxon>
        <taxon>Arcellidae</taxon>
        <taxon>Arcella</taxon>
    </lineage>
</organism>
<dbReference type="InterPro" id="IPR036822">
    <property type="entry name" value="CutC-like_dom_sf"/>
</dbReference>
<dbReference type="PANTHER" id="PTHR12598">
    <property type="entry name" value="COPPER HOMEOSTASIS PROTEIN CUTC"/>
    <property type="match status" value="1"/>
</dbReference>
<protein>
    <recommendedName>
        <fullName evidence="2">Copper homeostasis protein cutC homolog</fullName>
    </recommendedName>
</protein>
<dbReference type="FunFam" id="3.20.20.380:FF:000001">
    <property type="entry name" value="Copper homeostasis protein CutC"/>
    <property type="match status" value="1"/>
</dbReference>
<sequence length="245" mass="26656">MEVCVDSINGAIEAAVNGAHRIELCGDLSNGGTTPSYGTIKLVMTKVTIPVFVMIRPRAGDFCYSDEEFEVMLADIEICAQLKVGGVVFGILKEDGSVDKERCAKLVKCAKNYGLSVTFHRAFDHTSNPLQALEDLISLSIDRVLTSGQHTSCPEGLETLIQISQQANGRIIMMPGGGLTEANVKNILNATQAFEIHTSCRSERTSKMLYKNTRCHLGGTLHQDDFTIKTTDGVRVKGFINLLNS</sequence>
<dbReference type="PANTHER" id="PTHR12598:SF0">
    <property type="entry name" value="COPPER HOMEOSTASIS PROTEIN CUTC HOMOLOG"/>
    <property type="match status" value="1"/>
</dbReference>
<name>A0A6B2LGA7_9EUKA</name>
<dbReference type="Pfam" id="PF03932">
    <property type="entry name" value="CutC"/>
    <property type="match status" value="1"/>
</dbReference>
<reference evidence="3" key="1">
    <citation type="journal article" date="2020" name="J. Eukaryot. Microbiol.">
        <title>De novo Sequencing, Assembly and Annotation of the Transcriptome for the Free-Living Testate Amoeba Arcella intermedia.</title>
        <authorList>
            <person name="Ribeiro G.M."/>
            <person name="Porfirio-Sousa A.L."/>
            <person name="Maurer-Alcala X.X."/>
            <person name="Katz L.A."/>
            <person name="Lahr D.J.G."/>
        </authorList>
    </citation>
    <scope>NUCLEOTIDE SEQUENCE</scope>
</reference>